<protein>
    <submittedName>
        <fullName evidence="1">Uncharacterized protein</fullName>
    </submittedName>
</protein>
<proteinExistence type="predicted"/>
<name>A0A8S9IFF4_BRACR</name>
<evidence type="ECO:0000313" key="1">
    <source>
        <dbReference type="EMBL" id="KAF2568780.1"/>
    </source>
</evidence>
<dbReference type="EMBL" id="QGKW02001911">
    <property type="protein sequence ID" value="KAF2568780.1"/>
    <property type="molecule type" value="Genomic_DNA"/>
</dbReference>
<organism evidence="1 2">
    <name type="scientific">Brassica cretica</name>
    <name type="common">Mustard</name>
    <dbReference type="NCBI Taxonomy" id="69181"/>
    <lineage>
        <taxon>Eukaryota</taxon>
        <taxon>Viridiplantae</taxon>
        <taxon>Streptophyta</taxon>
        <taxon>Embryophyta</taxon>
        <taxon>Tracheophyta</taxon>
        <taxon>Spermatophyta</taxon>
        <taxon>Magnoliopsida</taxon>
        <taxon>eudicotyledons</taxon>
        <taxon>Gunneridae</taxon>
        <taxon>Pentapetalae</taxon>
        <taxon>rosids</taxon>
        <taxon>malvids</taxon>
        <taxon>Brassicales</taxon>
        <taxon>Brassicaceae</taxon>
        <taxon>Brassiceae</taxon>
        <taxon>Brassica</taxon>
    </lineage>
</organism>
<comment type="caution">
    <text evidence="1">The sequence shown here is derived from an EMBL/GenBank/DDBJ whole genome shotgun (WGS) entry which is preliminary data.</text>
</comment>
<evidence type="ECO:0000313" key="2">
    <source>
        <dbReference type="Proteomes" id="UP000712281"/>
    </source>
</evidence>
<dbReference type="AlphaFoldDB" id="A0A8S9IFF4"/>
<dbReference type="Proteomes" id="UP000712281">
    <property type="component" value="Unassembled WGS sequence"/>
</dbReference>
<reference evidence="1" key="1">
    <citation type="submission" date="2019-12" db="EMBL/GenBank/DDBJ databases">
        <title>Genome sequencing and annotation of Brassica cretica.</title>
        <authorList>
            <person name="Studholme D.J."/>
            <person name="Sarris P.F."/>
        </authorList>
    </citation>
    <scope>NUCLEOTIDE SEQUENCE</scope>
    <source>
        <strain evidence="1">PFS-001/15</strain>
        <tissue evidence="1">Leaf</tissue>
    </source>
</reference>
<sequence>MEKGKGKKEKKQEPLGRFRVGVEALRRTHEEKNENWSFSVEQPGRAAWWVILIGAAAHEF</sequence>
<gene>
    <name evidence="1" type="ORF">F2Q68_00026412</name>
</gene>
<accession>A0A8S9IFF4</accession>